<gene>
    <name evidence="2" type="ORF">QTH91_17265</name>
</gene>
<protein>
    <submittedName>
        <fullName evidence="2">Transporter</fullName>
    </submittedName>
</protein>
<sequence>MQLDRRARSVRNLALYMAASASGMAPAMAQDSQDLAKKLSNPVAALISVPLQFNYDEGFGPNREGHKTYMNFQPVVPISLNSEWNVISRTILPLVDQSNVVPGTSQSGIGDITQSFFFSPKEPTAGGLIWGVGPALLLPTGSDPLLSARKWGAGPTAVVLKQDGPWTYGALANHIWGFGGVETRQDVSNTFLQPFLSYTTPTAWTFTVNSESSYDWKNKEWTVPVNAMVSKLVKFGQQPVSLGVGARYWADSPENGPHGWGARAIAVFLFPK</sequence>
<reference evidence="2" key="1">
    <citation type="submission" date="2023-06" db="EMBL/GenBank/DDBJ databases">
        <authorList>
            <person name="Jiang Y."/>
            <person name="Liu Q."/>
        </authorList>
    </citation>
    <scope>NUCLEOTIDE SEQUENCE</scope>
    <source>
        <strain evidence="2">CGMCC 1.12089</strain>
    </source>
</reference>
<comment type="caution">
    <text evidence="2">The sequence shown here is derived from an EMBL/GenBank/DDBJ whole genome shotgun (WGS) entry which is preliminary data.</text>
</comment>
<evidence type="ECO:0000256" key="1">
    <source>
        <dbReference type="SAM" id="SignalP"/>
    </source>
</evidence>
<name>A0ABT7NE72_9BURK</name>
<proteinExistence type="predicted"/>
<dbReference type="Proteomes" id="UP001174908">
    <property type="component" value="Unassembled WGS sequence"/>
</dbReference>
<keyword evidence="1" id="KW-0732">Signal</keyword>
<feature type="signal peptide" evidence="1">
    <location>
        <begin position="1"/>
        <end position="29"/>
    </location>
</feature>
<dbReference type="RefSeq" id="WP_286661330.1">
    <property type="nucleotide sequence ID" value="NZ_JASZYV010000003.1"/>
</dbReference>
<organism evidence="2 3">
    <name type="scientific">Variovorax dokdonensis</name>
    <dbReference type="NCBI Taxonomy" id="344883"/>
    <lineage>
        <taxon>Bacteria</taxon>
        <taxon>Pseudomonadati</taxon>
        <taxon>Pseudomonadota</taxon>
        <taxon>Betaproteobacteria</taxon>
        <taxon>Burkholderiales</taxon>
        <taxon>Comamonadaceae</taxon>
        <taxon>Variovorax</taxon>
    </lineage>
</organism>
<evidence type="ECO:0000313" key="3">
    <source>
        <dbReference type="Proteomes" id="UP001174908"/>
    </source>
</evidence>
<feature type="chain" id="PRO_5045214641" evidence="1">
    <location>
        <begin position="30"/>
        <end position="272"/>
    </location>
</feature>
<accession>A0ABT7NE72</accession>
<evidence type="ECO:0000313" key="2">
    <source>
        <dbReference type="EMBL" id="MDM0046245.1"/>
    </source>
</evidence>
<keyword evidence="3" id="KW-1185">Reference proteome</keyword>
<dbReference type="EMBL" id="JASZYV010000003">
    <property type="protein sequence ID" value="MDM0046245.1"/>
    <property type="molecule type" value="Genomic_DNA"/>
</dbReference>